<keyword evidence="5" id="KW-0963">Cytoplasm</keyword>
<dbReference type="InterPro" id="IPR022761">
    <property type="entry name" value="Fumarate_lyase_N"/>
</dbReference>
<comment type="pathway">
    <text evidence="1 5">Amino-acid biosynthesis; L-arginine biosynthesis; L-arginine from L-ornithine and carbamoyl phosphate: step 3/3.</text>
</comment>
<dbReference type="PANTHER" id="PTHR43814">
    <property type="entry name" value="ARGININOSUCCINATE LYASE"/>
    <property type="match status" value="1"/>
</dbReference>
<keyword evidence="4 5" id="KW-0456">Lyase</keyword>
<protein>
    <recommendedName>
        <fullName evidence="2 5">Argininosuccinate lyase</fullName>
        <shortName evidence="5">ASAL</shortName>
        <ecNumber evidence="2 5">4.3.2.1</ecNumber>
    </recommendedName>
    <alternativeName>
        <fullName evidence="5">Arginosuccinase</fullName>
    </alternativeName>
</protein>
<proteinExistence type="inferred from homology"/>
<comment type="similarity">
    <text evidence="5">Belongs to the lyase 1 family. Argininosuccinate lyase subfamily.</text>
</comment>
<gene>
    <name evidence="5 8" type="primary">argH</name>
    <name evidence="8" type="ORF">KTA_29040</name>
</gene>
<dbReference type="SUPFAM" id="SSF48557">
    <property type="entry name" value="L-aspartase-like"/>
    <property type="match status" value="1"/>
</dbReference>
<dbReference type="InterPro" id="IPR024083">
    <property type="entry name" value="Fumarase/histidase_N"/>
</dbReference>
<accession>A0A455T6W3</accession>
<dbReference type="InterPro" id="IPR008948">
    <property type="entry name" value="L-Aspartase-like"/>
</dbReference>
<dbReference type="Gene3D" id="1.10.40.30">
    <property type="entry name" value="Fumarase/aspartase (C-terminal domain)"/>
    <property type="match status" value="1"/>
</dbReference>
<dbReference type="InterPro" id="IPR000362">
    <property type="entry name" value="Fumarate_lyase_fam"/>
</dbReference>
<dbReference type="HAMAP" id="MF_00006">
    <property type="entry name" value="Arg_succ_lyase"/>
    <property type="match status" value="1"/>
</dbReference>
<dbReference type="NCBIfam" id="TIGR00838">
    <property type="entry name" value="argH"/>
    <property type="match status" value="1"/>
</dbReference>
<evidence type="ECO:0000256" key="2">
    <source>
        <dbReference type="ARBA" id="ARBA00012338"/>
    </source>
</evidence>
<dbReference type="PRINTS" id="PR00145">
    <property type="entry name" value="ARGSUCLYASE"/>
</dbReference>
<keyword evidence="3 5" id="KW-0055">Arginine biosynthesis</keyword>
<organism evidence="8">
    <name type="scientific">Thermogemmatispora argillosa</name>
    <dbReference type="NCBI Taxonomy" id="2045280"/>
    <lineage>
        <taxon>Bacteria</taxon>
        <taxon>Bacillati</taxon>
        <taxon>Chloroflexota</taxon>
        <taxon>Ktedonobacteria</taxon>
        <taxon>Thermogemmatisporales</taxon>
        <taxon>Thermogemmatisporaceae</taxon>
        <taxon>Thermogemmatispora</taxon>
    </lineage>
</organism>
<evidence type="ECO:0000256" key="6">
    <source>
        <dbReference type="SAM" id="MobiDB-lite"/>
    </source>
</evidence>
<sequence length="482" mass="53427">MPKLWQKTYRVNEQVERFEAAQNSALDMRLVRHDVWGSLAHAAMLTRIGVLSEDEHRALKEALCDILRLAESGQFTITPSDEDVHTRVENYLIEVAGAAGKKIHMARSRNDQVLVDLRLYAKEQLHGIASSLLTLVETLQRFAAAHADVPMPGYTHMQRAMLSSVGLWAGAFAEALLDDELLLSTAYCLNDQSPLGSAAGYGVPIAIDRQYTAELLGFARVQNNVIYVQNSRGKVEAAIVQALAQIMLDLSKLAQDILLFTTAEYGFFHVPQELCTGSSIMPQKRNLGVMELVRARTQTVLALQQQILGIVTGLPSGYNMDYQETKRPFMEALDVVRECLEICTLVVGSLEVNVDRLVAACTFELFAADRAYELTRTAHLPFRDAYRIVGAEVTARLDRHEPLPTENREQLVERLKTRNHLGGAGNLGLEQVAQRLAAARAAWQERAAAFEKAIQRLIGSEQTDQARPASAQGRIQSEHGEA</sequence>
<evidence type="ECO:0000256" key="3">
    <source>
        <dbReference type="ARBA" id="ARBA00022571"/>
    </source>
</evidence>
<evidence type="ECO:0000256" key="4">
    <source>
        <dbReference type="ARBA" id="ARBA00023239"/>
    </source>
</evidence>
<keyword evidence="5" id="KW-0028">Amino-acid biosynthesis</keyword>
<name>A0A455T6W3_9CHLR</name>
<evidence type="ECO:0000256" key="1">
    <source>
        <dbReference type="ARBA" id="ARBA00004941"/>
    </source>
</evidence>
<dbReference type="GO" id="GO:0005829">
    <property type="term" value="C:cytosol"/>
    <property type="evidence" value="ECO:0007669"/>
    <property type="project" value="TreeGrafter"/>
</dbReference>
<dbReference type="InterPro" id="IPR020557">
    <property type="entry name" value="Fumarate_lyase_CS"/>
</dbReference>
<dbReference type="PRINTS" id="PR00149">
    <property type="entry name" value="FUMRATELYASE"/>
</dbReference>
<evidence type="ECO:0000256" key="5">
    <source>
        <dbReference type="HAMAP-Rule" id="MF_00006"/>
    </source>
</evidence>
<evidence type="ECO:0000259" key="7">
    <source>
        <dbReference type="Pfam" id="PF00206"/>
    </source>
</evidence>
<feature type="region of interest" description="Disordered" evidence="6">
    <location>
        <begin position="461"/>
        <end position="482"/>
    </location>
</feature>
<dbReference type="Gene3D" id="1.20.200.10">
    <property type="entry name" value="Fumarase/aspartase (Central domain)"/>
    <property type="match status" value="1"/>
</dbReference>
<dbReference type="GO" id="GO:0042450">
    <property type="term" value="P:L-arginine biosynthetic process via ornithine"/>
    <property type="evidence" value="ECO:0007669"/>
    <property type="project" value="UniProtKB-UniRule"/>
</dbReference>
<dbReference type="GO" id="GO:0004056">
    <property type="term" value="F:argininosuccinate lyase activity"/>
    <property type="evidence" value="ECO:0007669"/>
    <property type="project" value="UniProtKB-UniRule"/>
</dbReference>
<dbReference type="EC" id="4.3.2.1" evidence="2 5"/>
<dbReference type="PROSITE" id="PS00163">
    <property type="entry name" value="FUMARATE_LYASES"/>
    <property type="match status" value="1"/>
</dbReference>
<comment type="subcellular location">
    <subcellularLocation>
        <location evidence="5">Cytoplasm</location>
    </subcellularLocation>
</comment>
<comment type="catalytic activity">
    <reaction evidence="5">
        <text>2-(N(omega)-L-arginino)succinate = fumarate + L-arginine</text>
        <dbReference type="Rhea" id="RHEA:24020"/>
        <dbReference type="ChEBI" id="CHEBI:29806"/>
        <dbReference type="ChEBI" id="CHEBI:32682"/>
        <dbReference type="ChEBI" id="CHEBI:57472"/>
        <dbReference type="EC" id="4.3.2.1"/>
    </reaction>
</comment>
<dbReference type="UniPathway" id="UPA00068">
    <property type="reaction ID" value="UER00114"/>
</dbReference>
<dbReference type="PANTHER" id="PTHR43814:SF1">
    <property type="entry name" value="ARGININOSUCCINATE LYASE"/>
    <property type="match status" value="1"/>
</dbReference>
<dbReference type="Gene3D" id="1.10.275.10">
    <property type="entry name" value="Fumarase/aspartase (N-terminal domain)"/>
    <property type="match status" value="1"/>
</dbReference>
<dbReference type="AlphaFoldDB" id="A0A455T6W3"/>
<dbReference type="EMBL" id="AP019377">
    <property type="protein sequence ID" value="BBH94705.1"/>
    <property type="molecule type" value="Genomic_DNA"/>
</dbReference>
<reference evidence="8" key="1">
    <citation type="submission" date="2018-12" db="EMBL/GenBank/DDBJ databases">
        <title>Novel natural products biosynthetic potential of the class Ktedonobacteria.</title>
        <authorList>
            <person name="Zheng Y."/>
            <person name="Saitou A."/>
            <person name="Wang C.M."/>
            <person name="Toyoda A."/>
            <person name="Minakuchi Y."/>
            <person name="Sekiguchi Y."/>
            <person name="Ueda K."/>
            <person name="Takano H."/>
            <person name="Sakai Y."/>
            <person name="Yokota A."/>
            <person name="Yabe S."/>
        </authorList>
    </citation>
    <scope>NUCLEOTIDE SEQUENCE</scope>
    <source>
        <strain evidence="8">A3-2</strain>
    </source>
</reference>
<feature type="domain" description="Fumarate lyase N-terminal" evidence="7">
    <location>
        <begin position="22"/>
        <end position="295"/>
    </location>
</feature>
<dbReference type="CDD" id="cd01359">
    <property type="entry name" value="Argininosuccinate_lyase"/>
    <property type="match status" value="1"/>
</dbReference>
<dbReference type="InterPro" id="IPR009049">
    <property type="entry name" value="Argininosuccinate_lyase"/>
</dbReference>
<dbReference type="Pfam" id="PF00206">
    <property type="entry name" value="Lyase_1"/>
    <property type="match status" value="1"/>
</dbReference>
<evidence type="ECO:0000313" key="8">
    <source>
        <dbReference type="EMBL" id="BBH94705.1"/>
    </source>
</evidence>